<evidence type="ECO:0000313" key="1">
    <source>
        <dbReference type="EMBL" id="MCP2273203.1"/>
    </source>
</evidence>
<proteinExistence type="predicted"/>
<protein>
    <submittedName>
        <fullName evidence="1">Uncharacterized protein</fullName>
    </submittedName>
</protein>
<dbReference type="Proteomes" id="UP001205185">
    <property type="component" value="Unassembled WGS sequence"/>
</dbReference>
<evidence type="ECO:0000313" key="2">
    <source>
        <dbReference type="Proteomes" id="UP001205185"/>
    </source>
</evidence>
<gene>
    <name evidence="1" type="ORF">LV75_005729</name>
</gene>
<keyword evidence="2" id="KW-1185">Reference proteome</keyword>
<sequence length="207" mass="23218">MTTEDAARAPGNPNWVRNLVETLIAQREPLAEGAEQVAKLVANFWSGDTAERFGGRVGDDAAAWRAVLEIHDGVVSRADGHNSFVHQLPHLWNPADQVERRRYGNLWRGAAVDVREVLLRAAAALDAIAPRQELEQRVTPVVGVVASSIELVPEWPTHDPDPPYQHGAARPSVNSVVFEYRRRLVEQERLFEQLLVGPRLARVHWQR</sequence>
<dbReference type="EMBL" id="JAMTCO010000015">
    <property type="protein sequence ID" value="MCP2273203.1"/>
    <property type="molecule type" value="Genomic_DNA"/>
</dbReference>
<reference evidence="1 2" key="1">
    <citation type="submission" date="2022-06" db="EMBL/GenBank/DDBJ databases">
        <title>Genomic Encyclopedia of Archaeal and Bacterial Type Strains, Phase II (KMG-II): from individual species to whole genera.</title>
        <authorList>
            <person name="Goeker M."/>
        </authorList>
    </citation>
    <scope>NUCLEOTIDE SEQUENCE [LARGE SCALE GENOMIC DNA]</scope>
    <source>
        <strain evidence="1 2">DSM 44255</strain>
    </source>
</reference>
<name>A0ABT1IKN2_9PSEU</name>
<organism evidence="1 2">
    <name type="scientific">Actinokineospora diospyrosa</name>
    <dbReference type="NCBI Taxonomy" id="103728"/>
    <lineage>
        <taxon>Bacteria</taxon>
        <taxon>Bacillati</taxon>
        <taxon>Actinomycetota</taxon>
        <taxon>Actinomycetes</taxon>
        <taxon>Pseudonocardiales</taxon>
        <taxon>Pseudonocardiaceae</taxon>
        <taxon>Actinokineospora</taxon>
    </lineage>
</organism>
<comment type="caution">
    <text evidence="1">The sequence shown here is derived from an EMBL/GenBank/DDBJ whole genome shotgun (WGS) entry which is preliminary data.</text>
</comment>
<dbReference type="RefSeq" id="WP_253890331.1">
    <property type="nucleotide sequence ID" value="NZ_BAAAVB010000019.1"/>
</dbReference>
<accession>A0ABT1IKN2</accession>